<evidence type="ECO:0000256" key="3">
    <source>
        <dbReference type="ARBA" id="ARBA00022729"/>
    </source>
</evidence>
<dbReference type="Pfam" id="PF14322">
    <property type="entry name" value="SusD-like_3"/>
    <property type="match status" value="1"/>
</dbReference>
<feature type="domain" description="SusD-like N-terminal" evidence="7">
    <location>
        <begin position="21"/>
        <end position="219"/>
    </location>
</feature>
<evidence type="ECO:0000259" key="7">
    <source>
        <dbReference type="Pfam" id="PF14322"/>
    </source>
</evidence>
<evidence type="ECO:0000313" key="8">
    <source>
        <dbReference type="EMBL" id="MBC5645632.1"/>
    </source>
</evidence>
<comment type="similarity">
    <text evidence="2">Belongs to the SusD family.</text>
</comment>
<comment type="subcellular location">
    <subcellularLocation>
        <location evidence="1">Cell outer membrane</location>
    </subcellularLocation>
</comment>
<keyword evidence="5" id="KW-0998">Cell outer membrane</keyword>
<dbReference type="RefSeq" id="WP_186961263.1">
    <property type="nucleotide sequence ID" value="NZ_JACOOI010000034.1"/>
</dbReference>
<dbReference type="Gene3D" id="1.25.40.390">
    <property type="match status" value="1"/>
</dbReference>
<organism evidence="8 9">
    <name type="scientific">Parabacteroides segnis</name>
    <dbReference type="NCBI Taxonomy" id="2763058"/>
    <lineage>
        <taxon>Bacteria</taxon>
        <taxon>Pseudomonadati</taxon>
        <taxon>Bacteroidota</taxon>
        <taxon>Bacteroidia</taxon>
        <taxon>Bacteroidales</taxon>
        <taxon>Tannerellaceae</taxon>
        <taxon>Parabacteroides</taxon>
    </lineage>
</organism>
<proteinExistence type="inferred from homology"/>
<dbReference type="SUPFAM" id="SSF48452">
    <property type="entry name" value="TPR-like"/>
    <property type="match status" value="1"/>
</dbReference>
<dbReference type="InterPro" id="IPR033985">
    <property type="entry name" value="SusD-like_N"/>
</dbReference>
<dbReference type="Proteomes" id="UP000644010">
    <property type="component" value="Unassembled WGS sequence"/>
</dbReference>
<dbReference type="Pfam" id="PF07980">
    <property type="entry name" value="SusD_RagB"/>
    <property type="match status" value="1"/>
</dbReference>
<keyword evidence="3" id="KW-0732">Signal</keyword>
<evidence type="ECO:0000256" key="5">
    <source>
        <dbReference type="ARBA" id="ARBA00023237"/>
    </source>
</evidence>
<name>A0ABR7E788_9BACT</name>
<evidence type="ECO:0000256" key="2">
    <source>
        <dbReference type="ARBA" id="ARBA00006275"/>
    </source>
</evidence>
<dbReference type="InterPro" id="IPR012944">
    <property type="entry name" value="SusD_RagB_dom"/>
</dbReference>
<gene>
    <name evidence="8" type="ORF">H8S77_22385</name>
</gene>
<evidence type="ECO:0000313" key="9">
    <source>
        <dbReference type="Proteomes" id="UP000644010"/>
    </source>
</evidence>
<keyword evidence="4" id="KW-0472">Membrane</keyword>
<keyword evidence="9" id="KW-1185">Reference proteome</keyword>
<evidence type="ECO:0000256" key="4">
    <source>
        <dbReference type="ARBA" id="ARBA00023136"/>
    </source>
</evidence>
<evidence type="ECO:0000256" key="1">
    <source>
        <dbReference type="ARBA" id="ARBA00004442"/>
    </source>
</evidence>
<sequence length="570" mass="65378">MKKNILTSVLSLLLITSCNDNFLDKSPLDKLSEDKYFQTENDLNTYSLSFYPLLEGYGKNFEKAEMLSRDEMSDNMAPSTANNVAAGLHLVPNSNSDGDIGKIWQWETLRNVNYFLARCSRADVSPEVLAQYQAEARFFRAYIYFPKIKAYGNVPWINKDLTVNDEELLYSSQMPRFEVVDSVLADINFAVQHLPEKGKEATAKINKDVALAFKARFCLYEGSFRKYHGLGQEEEMLREALAAAKELEESKHYTLYTTGNPQKDYQDLFIQDDLNGNPEMIFHRHYVLDKLTHNMVCATAGSMTKSLIESFLCADGTPVALNKDYSDETMQEELKDRDPRLQQICIYPGTTHHQVNIGKPGIPGTASNNTSTGYQLLKYYREDQVLMNARNYTDAPVFRYAETLLIYAEAAAELGQCDQNVLDKTINVLRDRAGMPHLSVNVGFEDPTIKELYPNVSNLIREIRRERRVELACEGYRYDDLMRWKCGKLLEKPFLGMHFVQSQYPEVKARKYGDTSTTDFSITLDKNGYIDVYQSKYPQGFTFNENKHYYMPLPLDQITMNTNLKQSPGW</sequence>
<dbReference type="EMBL" id="JACOOI010000034">
    <property type="protein sequence ID" value="MBC5645632.1"/>
    <property type="molecule type" value="Genomic_DNA"/>
</dbReference>
<feature type="domain" description="RagB/SusD" evidence="6">
    <location>
        <begin position="291"/>
        <end position="570"/>
    </location>
</feature>
<reference evidence="8 9" key="1">
    <citation type="submission" date="2020-08" db="EMBL/GenBank/DDBJ databases">
        <title>Genome public.</title>
        <authorList>
            <person name="Liu C."/>
            <person name="Sun Q."/>
        </authorList>
    </citation>
    <scope>NUCLEOTIDE SEQUENCE [LARGE SCALE GENOMIC DNA]</scope>
    <source>
        <strain evidence="8 9">BX2</strain>
    </source>
</reference>
<comment type="caution">
    <text evidence="8">The sequence shown here is derived from an EMBL/GenBank/DDBJ whole genome shotgun (WGS) entry which is preliminary data.</text>
</comment>
<dbReference type="PROSITE" id="PS51257">
    <property type="entry name" value="PROKAR_LIPOPROTEIN"/>
    <property type="match status" value="1"/>
</dbReference>
<accession>A0ABR7E788</accession>
<dbReference type="InterPro" id="IPR011990">
    <property type="entry name" value="TPR-like_helical_dom_sf"/>
</dbReference>
<evidence type="ECO:0000259" key="6">
    <source>
        <dbReference type="Pfam" id="PF07980"/>
    </source>
</evidence>
<protein>
    <submittedName>
        <fullName evidence="8">RagB/SusD family nutrient uptake outer membrane protein</fullName>
    </submittedName>
</protein>